<gene>
    <name evidence="5" type="ORF">dnm_038970</name>
</gene>
<dbReference type="InterPro" id="IPR050465">
    <property type="entry name" value="UPF0194_transport"/>
</dbReference>
<evidence type="ECO:0000313" key="6">
    <source>
        <dbReference type="Proteomes" id="UP000663722"/>
    </source>
</evidence>
<feature type="compositionally biased region" description="Polar residues" evidence="4">
    <location>
        <begin position="1"/>
        <end position="13"/>
    </location>
</feature>
<dbReference type="PANTHER" id="PTHR32347">
    <property type="entry name" value="EFFLUX SYSTEM COMPONENT YKNX-RELATED"/>
    <property type="match status" value="1"/>
</dbReference>
<comment type="subcellular location">
    <subcellularLocation>
        <location evidence="1">Cell envelope</location>
    </subcellularLocation>
</comment>
<dbReference type="Gene3D" id="2.40.50.100">
    <property type="match status" value="1"/>
</dbReference>
<dbReference type="SUPFAM" id="SSF111369">
    <property type="entry name" value="HlyD-like secretion proteins"/>
    <property type="match status" value="1"/>
</dbReference>
<organism evidence="5 6">
    <name type="scientific">Desulfonema magnum</name>
    <dbReference type="NCBI Taxonomy" id="45655"/>
    <lineage>
        <taxon>Bacteria</taxon>
        <taxon>Pseudomonadati</taxon>
        <taxon>Thermodesulfobacteriota</taxon>
        <taxon>Desulfobacteria</taxon>
        <taxon>Desulfobacterales</taxon>
        <taxon>Desulfococcaceae</taxon>
        <taxon>Desulfonema</taxon>
    </lineage>
</organism>
<keyword evidence="2 3" id="KW-0175">Coiled coil</keyword>
<sequence>MEQTQQKLTNIQPARQKPAGVQPQAANTILARLIHLSVAALGAESPDKAGNLIVNQIHTLVKTDRAMLVPVKGKKRIFCISGDMEVCKGEDHPYSQAVHEIRKNFRKERTPQVITRENLPSEVNAPNARKVLEAVGGTNILWFPLLMAGNQDSGFALWLERWNSKPWAPEEIKLLSHGAMFFGHALSDPRSKRADSESKKNKWWKKLLSFPVFILLISLIPMNARISTPVEVIPDKPYYVFAPFDGIMEELEVQPGEQVKKGDTLFRYDTRVLEKQMEEARRGVVVARAELARLEGAAYDDKDARARIPVQKLEVERAQAEVRFLQSQLELSEVKSGNNGVVVLDDPDTLIGAPLQTGQMVLRVADPERTKLRLEVPVTDAGIFKEGDPVFARMDADPLESFPARVKWIGFDVTVSSEEKKTPVPSVLVEAVWEGKPPVIPGQRGRASIHGKKTVLGMVWFRRALTRWRNRFGMLGI</sequence>
<evidence type="ECO:0000313" key="5">
    <source>
        <dbReference type="EMBL" id="QTA87859.1"/>
    </source>
</evidence>
<dbReference type="Gene3D" id="2.40.30.170">
    <property type="match status" value="1"/>
</dbReference>
<protein>
    <submittedName>
        <fullName evidence="5">RND efflux transporter domain-containing protein</fullName>
    </submittedName>
</protein>
<feature type="coiled-coil region" evidence="3">
    <location>
        <begin position="277"/>
        <end position="335"/>
    </location>
</feature>
<dbReference type="AlphaFoldDB" id="A0A975BLE8"/>
<dbReference type="PANTHER" id="PTHR32347:SF23">
    <property type="entry name" value="BLL5650 PROTEIN"/>
    <property type="match status" value="1"/>
</dbReference>
<feature type="region of interest" description="Disordered" evidence="4">
    <location>
        <begin position="1"/>
        <end position="20"/>
    </location>
</feature>
<keyword evidence="6" id="KW-1185">Reference proteome</keyword>
<reference evidence="5" key="1">
    <citation type="journal article" date="2021" name="Microb. Physiol.">
        <title>Proteogenomic Insights into the Physiology of Marine, Sulfate-Reducing, Filamentous Desulfonema limicola and Desulfonema magnum.</title>
        <authorList>
            <person name="Schnaars V."/>
            <person name="Wohlbrand L."/>
            <person name="Scheve S."/>
            <person name="Hinrichs C."/>
            <person name="Reinhardt R."/>
            <person name="Rabus R."/>
        </authorList>
    </citation>
    <scope>NUCLEOTIDE SEQUENCE</scope>
    <source>
        <strain evidence="5">4be13</strain>
    </source>
</reference>
<name>A0A975BLE8_9BACT</name>
<dbReference type="EMBL" id="CP061800">
    <property type="protein sequence ID" value="QTA87859.1"/>
    <property type="molecule type" value="Genomic_DNA"/>
</dbReference>
<evidence type="ECO:0000256" key="2">
    <source>
        <dbReference type="ARBA" id="ARBA00023054"/>
    </source>
</evidence>
<dbReference type="KEGG" id="dmm:dnm_038970"/>
<proteinExistence type="predicted"/>
<dbReference type="Proteomes" id="UP000663722">
    <property type="component" value="Chromosome"/>
</dbReference>
<dbReference type="GO" id="GO:0030313">
    <property type="term" value="C:cell envelope"/>
    <property type="evidence" value="ECO:0007669"/>
    <property type="project" value="UniProtKB-SubCell"/>
</dbReference>
<evidence type="ECO:0000256" key="4">
    <source>
        <dbReference type="SAM" id="MobiDB-lite"/>
    </source>
</evidence>
<evidence type="ECO:0000256" key="1">
    <source>
        <dbReference type="ARBA" id="ARBA00004196"/>
    </source>
</evidence>
<evidence type="ECO:0000256" key="3">
    <source>
        <dbReference type="SAM" id="Coils"/>
    </source>
</evidence>
<dbReference type="RefSeq" id="WP_207682873.1">
    <property type="nucleotide sequence ID" value="NZ_CP061800.1"/>
</dbReference>
<accession>A0A975BLE8</accession>